<dbReference type="AlphaFoldDB" id="A0A076LR59"/>
<evidence type="ECO:0000313" key="1">
    <source>
        <dbReference type="EMBL" id="AIJ08089.1"/>
    </source>
</evidence>
<gene>
    <name evidence="1" type="ORF">ETEE_1640</name>
</gene>
<proteinExistence type="predicted"/>
<reference evidence="1 2" key="1">
    <citation type="journal article" date="2012" name="PLoS ONE">
        <title>Edwardsiella comparative phylogenomics reveal the new intra/inter-species taxonomic relationships, virulence evolution and niche adaptation mechanisms.</title>
        <authorList>
            <person name="Yang M."/>
            <person name="Lv Y."/>
            <person name="Xiao J."/>
            <person name="Wu H."/>
            <person name="Zheng H."/>
            <person name="Liu Q."/>
            <person name="Zhang Y."/>
            <person name="Wang Q."/>
        </authorList>
    </citation>
    <scope>NUCLEOTIDE SEQUENCE [LARGE SCALE GENOMIC DNA]</scope>
    <source>
        <strain evidence="2">080813</strain>
    </source>
</reference>
<dbReference type="KEGG" id="ete:ETEE_1640"/>
<accession>A0A076LR59</accession>
<evidence type="ECO:0000313" key="2">
    <source>
        <dbReference type="Proteomes" id="UP000028681"/>
    </source>
</evidence>
<dbReference type="Proteomes" id="UP000028681">
    <property type="component" value="Chromosome"/>
</dbReference>
<protein>
    <recommendedName>
        <fullName evidence="3">Phage-related protein</fullName>
    </recommendedName>
</protein>
<dbReference type="Pfam" id="PF05973">
    <property type="entry name" value="Gp49"/>
    <property type="match status" value="1"/>
</dbReference>
<name>A0A076LR59_9GAMM</name>
<sequence length="135" mass="15049">MNILCLAAKGSVDGAYILHFLGHVSERLAGTIQKKLTAFSVLDTIPSVRSLKILNPKIWGYKGTIYKLRIDCGAESARLLFMLDAHNDLVVLHAFLKKTRRTPKKEAETAIRHFDAVCANAELMPLFPSALESRR</sequence>
<dbReference type="EMBL" id="CP006664">
    <property type="protein sequence ID" value="AIJ08089.1"/>
    <property type="molecule type" value="Genomic_DNA"/>
</dbReference>
<dbReference type="InterPro" id="IPR009241">
    <property type="entry name" value="HigB-like"/>
</dbReference>
<organism evidence="1 2">
    <name type="scientific">Edwardsiella anguillarum ET080813</name>
    <dbReference type="NCBI Taxonomy" id="667120"/>
    <lineage>
        <taxon>Bacteria</taxon>
        <taxon>Pseudomonadati</taxon>
        <taxon>Pseudomonadota</taxon>
        <taxon>Gammaproteobacteria</taxon>
        <taxon>Enterobacterales</taxon>
        <taxon>Hafniaceae</taxon>
        <taxon>Edwardsiella</taxon>
    </lineage>
</organism>
<evidence type="ECO:0008006" key="3">
    <source>
        <dbReference type="Google" id="ProtNLM"/>
    </source>
</evidence>
<dbReference type="HOGENOM" id="CLU_141621_0_0_6"/>
<dbReference type="RefSeq" id="WP_034164035.1">
    <property type="nucleotide sequence ID" value="NZ_CP006664.1"/>
</dbReference>
<dbReference type="GeneID" id="33939257"/>